<dbReference type="Gene3D" id="3.30.450.40">
    <property type="match status" value="1"/>
</dbReference>
<dbReference type="PIRSF" id="PIRSF036625">
    <property type="entry name" value="GAF_ANTAR"/>
    <property type="match status" value="1"/>
</dbReference>
<reference evidence="4 5" key="1">
    <citation type="submission" date="2018-03" db="EMBL/GenBank/DDBJ databases">
        <title>Genomic Encyclopedia of Archaeal and Bacterial Type Strains, Phase II (KMG-II): from individual species to whole genera.</title>
        <authorList>
            <person name="Goeker M."/>
        </authorList>
    </citation>
    <scope>NUCLEOTIDE SEQUENCE [LARGE SCALE GENOMIC DNA]</scope>
    <source>
        <strain evidence="4 5">DSM 43146</strain>
    </source>
</reference>
<accession>A0A2T0KB96</accession>
<sequence length="204" mass="22144">MCADATVALSATGVGVSVMSGGDGHRMCTASDPAIERIEELQFTFGEGPCIDAFASSRPVLVSDFDETVMRRWPVYGPAVQESGIRAVFAFPLQVGAVRLGVLDVFRTRPGQLSRDQIGWAVTFADRAVATLLDGKDDNDLDGVVEHYAHLYQAQGMVMVQLGVSLAEAMVRLRAYAYAEDRPLSEVATDVVTRRLRFDSSQQP</sequence>
<evidence type="ECO:0000313" key="4">
    <source>
        <dbReference type="EMBL" id="PRX20461.1"/>
    </source>
</evidence>
<protein>
    <submittedName>
        <fullName evidence="4">ANTAR domain-containing protein</fullName>
    </submittedName>
</protein>
<feature type="domain" description="ANTAR" evidence="3">
    <location>
        <begin position="129"/>
        <end position="192"/>
    </location>
</feature>
<dbReference type="Pfam" id="PF13185">
    <property type="entry name" value="GAF_2"/>
    <property type="match status" value="1"/>
</dbReference>
<proteinExistence type="predicted"/>
<keyword evidence="1" id="KW-0805">Transcription regulation</keyword>
<dbReference type="SMART" id="SM01012">
    <property type="entry name" value="ANTAR"/>
    <property type="match status" value="1"/>
</dbReference>
<comment type="caution">
    <text evidence="4">The sequence shown here is derived from an EMBL/GenBank/DDBJ whole genome shotgun (WGS) entry which is preliminary data.</text>
</comment>
<keyword evidence="5" id="KW-1185">Reference proteome</keyword>
<dbReference type="AlphaFoldDB" id="A0A2T0KB96"/>
<dbReference type="InterPro" id="IPR029016">
    <property type="entry name" value="GAF-like_dom_sf"/>
</dbReference>
<dbReference type="PROSITE" id="PS50921">
    <property type="entry name" value="ANTAR"/>
    <property type="match status" value="1"/>
</dbReference>
<dbReference type="Gene3D" id="1.10.10.10">
    <property type="entry name" value="Winged helix-like DNA-binding domain superfamily/Winged helix DNA-binding domain"/>
    <property type="match status" value="1"/>
</dbReference>
<dbReference type="InterPro" id="IPR036388">
    <property type="entry name" value="WH-like_DNA-bd_sf"/>
</dbReference>
<dbReference type="SUPFAM" id="SSF55781">
    <property type="entry name" value="GAF domain-like"/>
    <property type="match status" value="1"/>
</dbReference>
<dbReference type="GO" id="GO:0003723">
    <property type="term" value="F:RNA binding"/>
    <property type="evidence" value="ECO:0007669"/>
    <property type="project" value="InterPro"/>
</dbReference>
<dbReference type="InterPro" id="IPR012074">
    <property type="entry name" value="GAF_ANTAR"/>
</dbReference>
<dbReference type="Proteomes" id="UP000239415">
    <property type="component" value="Unassembled WGS sequence"/>
</dbReference>
<keyword evidence="2" id="KW-0804">Transcription</keyword>
<gene>
    <name evidence="4" type="ORF">CLV67_108259</name>
</gene>
<dbReference type="EMBL" id="PVMZ01000008">
    <property type="protein sequence ID" value="PRX20461.1"/>
    <property type="molecule type" value="Genomic_DNA"/>
</dbReference>
<evidence type="ECO:0000256" key="2">
    <source>
        <dbReference type="ARBA" id="ARBA00023163"/>
    </source>
</evidence>
<evidence type="ECO:0000313" key="5">
    <source>
        <dbReference type="Proteomes" id="UP000239415"/>
    </source>
</evidence>
<evidence type="ECO:0000259" key="3">
    <source>
        <dbReference type="PROSITE" id="PS50921"/>
    </source>
</evidence>
<dbReference type="InterPro" id="IPR003018">
    <property type="entry name" value="GAF"/>
</dbReference>
<organism evidence="4 5">
    <name type="scientific">Actinoplanes italicus</name>
    <dbReference type="NCBI Taxonomy" id="113567"/>
    <lineage>
        <taxon>Bacteria</taxon>
        <taxon>Bacillati</taxon>
        <taxon>Actinomycetota</taxon>
        <taxon>Actinomycetes</taxon>
        <taxon>Micromonosporales</taxon>
        <taxon>Micromonosporaceae</taxon>
        <taxon>Actinoplanes</taxon>
    </lineage>
</organism>
<dbReference type="InterPro" id="IPR005561">
    <property type="entry name" value="ANTAR"/>
</dbReference>
<dbReference type="Pfam" id="PF03861">
    <property type="entry name" value="ANTAR"/>
    <property type="match status" value="1"/>
</dbReference>
<evidence type="ECO:0000256" key="1">
    <source>
        <dbReference type="ARBA" id="ARBA00023015"/>
    </source>
</evidence>
<name>A0A2T0KB96_9ACTN</name>